<dbReference type="KEGG" id="sbae:DSM104329_05323"/>
<organism evidence="2 3">
    <name type="scientific">Capillimicrobium parvum</name>
    <dbReference type="NCBI Taxonomy" id="2884022"/>
    <lineage>
        <taxon>Bacteria</taxon>
        <taxon>Bacillati</taxon>
        <taxon>Actinomycetota</taxon>
        <taxon>Thermoleophilia</taxon>
        <taxon>Solirubrobacterales</taxon>
        <taxon>Capillimicrobiaceae</taxon>
        <taxon>Capillimicrobium</taxon>
    </lineage>
</organism>
<dbReference type="InterPro" id="IPR037257">
    <property type="entry name" value="T2SS_E_N_sf"/>
</dbReference>
<dbReference type="SUPFAM" id="SSF160246">
    <property type="entry name" value="EspE N-terminal domain-like"/>
    <property type="match status" value="1"/>
</dbReference>
<sequence length="99" mass="10740">MTDDAHAAMAVALEAGLGYTGLRGFEPDPKLFHYLPPTLASRERAVPVILVGDRLKVASSRPDPDLTLVRQRFPYLTVDIVIAPAVEIERALQRASGTS</sequence>
<protein>
    <recommendedName>
        <fullName evidence="1">Type II secretion system protein GspE N-terminal domain-containing protein</fullName>
    </recommendedName>
</protein>
<dbReference type="AlphaFoldDB" id="A0A9E7C6K4"/>
<dbReference type="RefSeq" id="WP_259312904.1">
    <property type="nucleotide sequence ID" value="NZ_CP087164.1"/>
</dbReference>
<proteinExistence type="predicted"/>
<evidence type="ECO:0000313" key="3">
    <source>
        <dbReference type="Proteomes" id="UP001162834"/>
    </source>
</evidence>
<dbReference type="EMBL" id="CP087164">
    <property type="protein sequence ID" value="UGS38892.1"/>
    <property type="molecule type" value="Genomic_DNA"/>
</dbReference>
<accession>A0A9E7C6K4</accession>
<reference evidence="2" key="1">
    <citation type="journal article" date="2022" name="Int. J. Syst. Evol. Microbiol.">
        <title>Pseudomonas aegrilactucae sp. nov. and Pseudomonas morbosilactucae sp. nov., pathogens causing bacterial rot of lettuce in Japan.</title>
        <authorList>
            <person name="Sawada H."/>
            <person name="Fujikawa T."/>
            <person name="Satou M."/>
        </authorList>
    </citation>
    <scope>NUCLEOTIDE SEQUENCE</scope>
    <source>
        <strain evidence="2">0166_1</strain>
    </source>
</reference>
<dbReference type="Pfam" id="PF05157">
    <property type="entry name" value="MshEN"/>
    <property type="match status" value="1"/>
</dbReference>
<keyword evidence="3" id="KW-1185">Reference proteome</keyword>
<evidence type="ECO:0000259" key="1">
    <source>
        <dbReference type="Pfam" id="PF05157"/>
    </source>
</evidence>
<feature type="domain" description="Type II secretion system protein GspE N-terminal" evidence="1">
    <location>
        <begin position="16"/>
        <end position="98"/>
    </location>
</feature>
<gene>
    <name evidence="2" type="ORF">DSM104329_05323</name>
</gene>
<dbReference type="Proteomes" id="UP001162834">
    <property type="component" value="Chromosome"/>
</dbReference>
<name>A0A9E7C6K4_9ACTN</name>
<evidence type="ECO:0000313" key="2">
    <source>
        <dbReference type="EMBL" id="UGS38892.1"/>
    </source>
</evidence>
<dbReference type="Gene3D" id="3.30.300.160">
    <property type="entry name" value="Type II secretion system, protein E, N-terminal domain"/>
    <property type="match status" value="1"/>
</dbReference>
<dbReference type="InterPro" id="IPR007831">
    <property type="entry name" value="T2SS_GspE_N"/>
</dbReference>